<evidence type="ECO:0000256" key="1">
    <source>
        <dbReference type="SAM" id="Phobius"/>
    </source>
</evidence>
<protein>
    <submittedName>
        <fullName evidence="2">Uncharacterized protein</fullName>
    </submittedName>
</protein>
<accession>W8W0I2</accession>
<sequence>MGKFAFAKASSPQVLFTTQLIFLLIKSCVLFHFTIKAFIFATSNTRLCLNLINI</sequence>
<name>W8W0I2_9FLAO</name>
<keyword evidence="1" id="KW-0812">Transmembrane</keyword>
<keyword evidence="1" id="KW-1133">Transmembrane helix</keyword>
<dbReference type="AlphaFoldDB" id="W8W0I2"/>
<dbReference type="EMBL" id="AP014548">
    <property type="protein sequence ID" value="BAO56371.1"/>
    <property type="molecule type" value="Genomic_DNA"/>
</dbReference>
<evidence type="ECO:0000313" key="2">
    <source>
        <dbReference type="EMBL" id="BAO56371.1"/>
    </source>
</evidence>
<gene>
    <name evidence="2" type="ORF">NMS_2362</name>
</gene>
<feature type="transmembrane region" description="Helical" evidence="1">
    <location>
        <begin position="20"/>
        <end position="41"/>
    </location>
</feature>
<evidence type="ECO:0000313" key="3">
    <source>
        <dbReference type="Proteomes" id="UP000031760"/>
    </source>
</evidence>
<dbReference type="Proteomes" id="UP000031760">
    <property type="component" value="Chromosome"/>
</dbReference>
<organism evidence="2 3">
    <name type="scientific">Nonlabens marinus S1-08</name>
    <dbReference type="NCBI Taxonomy" id="1454201"/>
    <lineage>
        <taxon>Bacteria</taxon>
        <taxon>Pseudomonadati</taxon>
        <taxon>Bacteroidota</taxon>
        <taxon>Flavobacteriia</taxon>
        <taxon>Flavobacteriales</taxon>
        <taxon>Flavobacteriaceae</taxon>
        <taxon>Nonlabens</taxon>
    </lineage>
</organism>
<dbReference type="KEGG" id="nmf:NMS_2362"/>
<proteinExistence type="predicted"/>
<dbReference type="STRING" id="1454201.NMS_2362"/>
<keyword evidence="3" id="KW-1185">Reference proteome</keyword>
<keyword evidence="1" id="KW-0472">Membrane</keyword>
<reference evidence="2 3" key="1">
    <citation type="journal article" date="2014" name="Proc. Natl. Acad. Sci. U.S.A.">
        <title>Functional characterization of flavobacteria rhodopsins reveals a unique class of light-driven chloride pump in bacteria.</title>
        <authorList>
            <person name="Yoshizawa S."/>
            <person name="Kumagai Y."/>
            <person name="Kim H."/>
            <person name="Ogura Y."/>
            <person name="Hayashi T."/>
            <person name="Iwasaki W."/>
            <person name="DeLong E.F."/>
            <person name="Kogure K."/>
        </authorList>
    </citation>
    <scope>NUCLEOTIDE SEQUENCE [LARGE SCALE GENOMIC DNA]</scope>
    <source>
        <strain evidence="2 3">S1-08</strain>
    </source>
</reference>
<dbReference type="HOGENOM" id="CLU_3045889_0_0_10"/>